<dbReference type="Proteomes" id="UP000217979">
    <property type="component" value="Chromosome"/>
</dbReference>
<organism evidence="1 2">
    <name type="scientific">Cedecea neteri</name>
    <dbReference type="NCBI Taxonomy" id="158822"/>
    <lineage>
        <taxon>Bacteria</taxon>
        <taxon>Pseudomonadati</taxon>
        <taxon>Pseudomonadota</taxon>
        <taxon>Gammaproteobacteria</taxon>
        <taxon>Enterobacterales</taxon>
        <taxon>Enterobacteriaceae</taxon>
        <taxon>Cedecea</taxon>
    </lineage>
</organism>
<accession>A0A291DZB2</accession>
<dbReference type="AlphaFoldDB" id="A0A291DZB2"/>
<evidence type="ECO:0000313" key="1">
    <source>
        <dbReference type="EMBL" id="ATF92908.1"/>
    </source>
</evidence>
<reference evidence="1 2" key="1">
    <citation type="submission" date="2017-09" db="EMBL/GenBank/DDBJ databases">
        <title>FDA dAtabase for Regulatory Grade micrObial Sequences (FDA-ARGOS): Supporting development and validation of Infectious Disease Dx tests.</title>
        <authorList>
            <person name="Minogue T."/>
            <person name="Wolcott M."/>
            <person name="Wasieloski L."/>
            <person name="Aguilar W."/>
            <person name="Moore D."/>
            <person name="Tallon L."/>
            <person name="Sadzewicz L."/>
            <person name="Ott S."/>
            <person name="Zhao X."/>
            <person name="Nagaraj S."/>
            <person name="Vavikolanu K."/>
            <person name="Aluvathingal J."/>
            <person name="Nadendla S."/>
            <person name="Sichtig H."/>
        </authorList>
    </citation>
    <scope>NUCLEOTIDE SEQUENCE [LARGE SCALE GENOMIC DNA]</scope>
    <source>
        <strain evidence="1 2">FDAARGOS_392</strain>
    </source>
</reference>
<protein>
    <submittedName>
        <fullName evidence="1">Uncharacterized protein</fullName>
    </submittedName>
</protein>
<sequence length="114" mass="12516">MDHSLLEYKTLGGIMKKTIVISMLSSLMAFLPLTSFSAKKVDSIQSIQTAANQACSGNPDKSGCERLVWITAKVAMMNTSFYLQSCSAKDKITKENKASCDEAERLLTRISNTK</sequence>
<proteinExistence type="predicted"/>
<name>A0A291DZB2_9ENTR</name>
<evidence type="ECO:0000313" key="2">
    <source>
        <dbReference type="Proteomes" id="UP000217979"/>
    </source>
</evidence>
<dbReference type="EMBL" id="CP023525">
    <property type="protein sequence ID" value="ATF92908.1"/>
    <property type="molecule type" value="Genomic_DNA"/>
</dbReference>
<gene>
    <name evidence="1" type="ORF">CO704_12760</name>
</gene>